<dbReference type="SUPFAM" id="SSF55116">
    <property type="entry name" value="Formiminotransferase domain of formiminotransferase-cyclodeaminase"/>
    <property type="match status" value="2"/>
</dbReference>
<reference evidence="5" key="1">
    <citation type="submission" date="2020-05" db="EMBL/GenBank/DDBJ databases">
        <authorList>
            <person name="Chiriac C."/>
            <person name="Salcher M."/>
            <person name="Ghai R."/>
            <person name="Kavagutti S V."/>
        </authorList>
    </citation>
    <scope>NUCLEOTIDE SEQUENCE</scope>
</reference>
<evidence type="ECO:0000313" key="5">
    <source>
        <dbReference type="EMBL" id="CAB4620447.1"/>
    </source>
</evidence>
<dbReference type="SMART" id="SM01221">
    <property type="entry name" value="FTCD"/>
    <property type="match status" value="1"/>
</dbReference>
<dbReference type="AlphaFoldDB" id="A0A6J6I7Z3"/>
<dbReference type="GO" id="GO:0030409">
    <property type="term" value="F:glutamate formimidoyltransferase activity"/>
    <property type="evidence" value="ECO:0007669"/>
    <property type="project" value="UniProtKB-EC"/>
</dbReference>
<evidence type="ECO:0000256" key="1">
    <source>
        <dbReference type="ARBA" id="ARBA00012252"/>
    </source>
</evidence>
<proteinExistence type="predicted"/>
<evidence type="ECO:0000259" key="3">
    <source>
        <dbReference type="SMART" id="SM01221"/>
    </source>
</evidence>
<organism evidence="5">
    <name type="scientific">freshwater metagenome</name>
    <dbReference type="NCBI Taxonomy" id="449393"/>
    <lineage>
        <taxon>unclassified sequences</taxon>
        <taxon>metagenomes</taxon>
        <taxon>ecological metagenomes</taxon>
    </lineage>
</organism>
<dbReference type="EMBL" id="CAEZUP010000097">
    <property type="protein sequence ID" value="CAB4620447.1"/>
    <property type="molecule type" value="Genomic_DNA"/>
</dbReference>
<evidence type="ECO:0000259" key="4">
    <source>
        <dbReference type="SMART" id="SM01222"/>
    </source>
</evidence>
<dbReference type="Gene3D" id="3.30.70.670">
    <property type="entry name" value="Formiminotransferase, C-terminal subdomain"/>
    <property type="match status" value="1"/>
</dbReference>
<dbReference type="InterPro" id="IPR013802">
    <property type="entry name" value="Formiminotransferase_C"/>
</dbReference>
<feature type="domain" description="Formiminotransferase C-terminal subdomain" evidence="3">
    <location>
        <begin position="177"/>
        <end position="279"/>
    </location>
</feature>
<dbReference type="EC" id="2.1.2.5" evidence="1"/>
<sequence>MSATVRKWGRIASVLECVINISESRRIDVVSAIAEHAGADLLDVHSCSEHNRSVLTVVGETAPRAITMAAVELLDIRDHRGAHPRIGVVDVVPFVPLAQSSMSEAIAARDSFARWAAHELHIPCFTYGPADGPAAAAGAVRTLPDIRRNAFDSLAPDTGPVGPHPTAGAIAVGARDVLVAYNLWLADCDLDLARSIAAAIRSPHVRALGMQVGADVQVSMNLIAPDATGPADVMDFVASRAPIARAELVGLIPQSTLEAIDSKRWDELDLSPDSTIEARLTEREHRLRRDEGDVGDARS</sequence>
<name>A0A6J6I7Z3_9ZZZZ</name>
<dbReference type="InterPro" id="IPR051623">
    <property type="entry name" value="FTCD"/>
</dbReference>
<dbReference type="Pfam" id="PF07837">
    <property type="entry name" value="FTCD_N"/>
    <property type="match status" value="1"/>
</dbReference>
<dbReference type="PANTHER" id="PTHR12234:SF1">
    <property type="entry name" value="FORMIMINOTRANSFERASE N-TERMINAL SUBDOMAIN-CONTAINING PROTEIN"/>
    <property type="match status" value="1"/>
</dbReference>
<dbReference type="InterPro" id="IPR012886">
    <property type="entry name" value="Formiminotransferase_N"/>
</dbReference>
<dbReference type="InterPro" id="IPR022384">
    <property type="entry name" value="FormiminoTrfase_cat_dom_sf"/>
</dbReference>
<gene>
    <name evidence="5" type="ORF">UFOPK1835_01738</name>
</gene>
<dbReference type="GO" id="GO:0005542">
    <property type="term" value="F:folic acid binding"/>
    <property type="evidence" value="ECO:0007669"/>
    <property type="project" value="InterPro"/>
</dbReference>
<feature type="domain" description="Formiminotransferase N-terminal subdomain" evidence="4">
    <location>
        <begin position="13"/>
        <end position="176"/>
    </location>
</feature>
<dbReference type="SMART" id="SM01222">
    <property type="entry name" value="FTCD_N"/>
    <property type="match status" value="1"/>
</dbReference>
<keyword evidence="2" id="KW-0808">Transferase</keyword>
<evidence type="ECO:0000256" key="2">
    <source>
        <dbReference type="ARBA" id="ARBA00022679"/>
    </source>
</evidence>
<dbReference type="PANTHER" id="PTHR12234">
    <property type="entry name" value="FORMIMINOTRANSFERASE-CYCLODEAMINASE"/>
    <property type="match status" value="1"/>
</dbReference>
<accession>A0A6J6I7Z3</accession>
<dbReference type="Gene3D" id="3.30.990.10">
    <property type="entry name" value="Formiminotransferase, N-terminal subdomain"/>
    <property type="match status" value="1"/>
</dbReference>
<dbReference type="InterPro" id="IPR037070">
    <property type="entry name" value="Formiminotransferase_C_sf"/>
</dbReference>
<dbReference type="InterPro" id="IPR037064">
    <property type="entry name" value="Formiminotransferase_N_sf"/>
</dbReference>
<protein>
    <recommendedName>
        <fullName evidence="1">glutamate formimidoyltransferase</fullName>
        <ecNumber evidence="1">2.1.2.5</ecNumber>
    </recommendedName>
</protein>